<accession>C0C5Q9</accession>
<dbReference type="PROSITE" id="PS51071">
    <property type="entry name" value="HTH_RPIR"/>
    <property type="match status" value="1"/>
</dbReference>
<keyword evidence="3" id="KW-0804">Transcription</keyword>
<keyword evidence="7" id="KW-1185">Reference proteome</keyword>
<dbReference type="Pfam" id="PF01418">
    <property type="entry name" value="HTH_6"/>
    <property type="match status" value="1"/>
</dbReference>
<evidence type="ECO:0000313" key="6">
    <source>
        <dbReference type="EMBL" id="EEG72443.1"/>
    </source>
</evidence>
<reference evidence="6" key="1">
    <citation type="submission" date="2009-02" db="EMBL/GenBank/DDBJ databases">
        <authorList>
            <person name="Fulton L."/>
            <person name="Clifton S."/>
            <person name="Fulton B."/>
            <person name="Xu J."/>
            <person name="Minx P."/>
            <person name="Pepin K.H."/>
            <person name="Johnson M."/>
            <person name="Bhonagiri V."/>
            <person name="Nash W.E."/>
            <person name="Mardis E.R."/>
            <person name="Wilson R.K."/>
        </authorList>
    </citation>
    <scope>NUCLEOTIDE SEQUENCE [LARGE SCALE GENOMIC DNA]</scope>
    <source>
        <strain evidence="6">DSM 15053</strain>
    </source>
</reference>
<comment type="caution">
    <text evidence="6">The sequence shown here is derived from an EMBL/GenBank/DDBJ whole genome shotgun (WGS) entry which is preliminary data.</text>
</comment>
<dbReference type="STRING" id="553973.CLOHYLEM_07446"/>
<dbReference type="SUPFAM" id="SSF46689">
    <property type="entry name" value="Homeodomain-like"/>
    <property type="match status" value="1"/>
</dbReference>
<evidence type="ECO:0000313" key="7">
    <source>
        <dbReference type="Proteomes" id="UP000004893"/>
    </source>
</evidence>
<dbReference type="AlphaFoldDB" id="C0C5Q9"/>
<protein>
    <submittedName>
        <fullName evidence="6">SIS domain protein</fullName>
    </submittedName>
</protein>
<dbReference type="EMBL" id="ABYI02000041">
    <property type="protein sequence ID" value="EEG72443.1"/>
    <property type="molecule type" value="Genomic_DNA"/>
</dbReference>
<proteinExistence type="predicted"/>
<dbReference type="PROSITE" id="PS51464">
    <property type="entry name" value="SIS"/>
    <property type="match status" value="1"/>
</dbReference>
<reference evidence="6" key="2">
    <citation type="submission" date="2013-06" db="EMBL/GenBank/DDBJ databases">
        <title>Draft genome sequence of Clostridium hylemonae (DSM 15053).</title>
        <authorList>
            <person name="Sudarsanam P."/>
            <person name="Ley R."/>
            <person name="Guruge J."/>
            <person name="Turnbaugh P.J."/>
            <person name="Mahowald M."/>
            <person name="Liep D."/>
            <person name="Gordon J."/>
        </authorList>
    </citation>
    <scope>NUCLEOTIDE SEQUENCE</scope>
    <source>
        <strain evidence="6">DSM 15053</strain>
    </source>
</reference>
<dbReference type="PANTHER" id="PTHR30514:SF1">
    <property type="entry name" value="HTH-TYPE TRANSCRIPTIONAL REGULATOR HEXR-RELATED"/>
    <property type="match status" value="1"/>
</dbReference>
<evidence type="ECO:0000256" key="3">
    <source>
        <dbReference type="ARBA" id="ARBA00023163"/>
    </source>
</evidence>
<dbReference type="OrthoDB" id="63027at2"/>
<evidence type="ECO:0000259" key="4">
    <source>
        <dbReference type="PROSITE" id="PS51071"/>
    </source>
</evidence>
<dbReference type="InterPro" id="IPR036388">
    <property type="entry name" value="WH-like_DNA-bd_sf"/>
</dbReference>
<dbReference type="InterPro" id="IPR046348">
    <property type="entry name" value="SIS_dom_sf"/>
</dbReference>
<dbReference type="Gene3D" id="3.40.50.10490">
    <property type="entry name" value="Glucose-6-phosphate isomerase like protein, domain 1"/>
    <property type="match status" value="1"/>
</dbReference>
<dbReference type="HOGENOM" id="CLU_055769_0_5_9"/>
<keyword evidence="2" id="KW-0238">DNA-binding</keyword>
<dbReference type="InterPro" id="IPR047640">
    <property type="entry name" value="RpiR-like"/>
</dbReference>
<dbReference type="SUPFAM" id="SSF53697">
    <property type="entry name" value="SIS domain"/>
    <property type="match status" value="1"/>
</dbReference>
<dbReference type="GO" id="GO:0003700">
    <property type="term" value="F:DNA-binding transcription factor activity"/>
    <property type="evidence" value="ECO:0007669"/>
    <property type="project" value="InterPro"/>
</dbReference>
<dbReference type="PANTHER" id="PTHR30514">
    <property type="entry name" value="GLUCOKINASE"/>
    <property type="match status" value="1"/>
</dbReference>
<evidence type="ECO:0000259" key="5">
    <source>
        <dbReference type="PROSITE" id="PS51464"/>
    </source>
</evidence>
<dbReference type="InterPro" id="IPR035472">
    <property type="entry name" value="RpiR-like_SIS"/>
</dbReference>
<organism evidence="6 7">
    <name type="scientific">[Clostridium] hylemonae DSM 15053</name>
    <dbReference type="NCBI Taxonomy" id="553973"/>
    <lineage>
        <taxon>Bacteria</taxon>
        <taxon>Bacillati</taxon>
        <taxon>Bacillota</taxon>
        <taxon>Clostridia</taxon>
        <taxon>Lachnospirales</taxon>
        <taxon>Lachnospiraceae</taxon>
    </lineage>
</organism>
<dbReference type="CDD" id="cd05013">
    <property type="entry name" value="SIS_RpiR"/>
    <property type="match status" value="1"/>
</dbReference>
<dbReference type="RefSeq" id="WP_006444791.1">
    <property type="nucleotide sequence ID" value="NZ_CP036524.1"/>
</dbReference>
<evidence type="ECO:0000256" key="2">
    <source>
        <dbReference type="ARBA" id="ARBA00023125"/>
    </source>
</evidence>
<dbReference type="GO" id="GO:0003677">
    <property type="term" value="F:DNA binding"/>
    <property type="evidence" value="ECO:0007669"/>
    <property type="project" value="UniProtKB-KW"/>
</dbReference>
<dbReference type="GO" id="GO:0097367">
    <property type="term" value="F:carbohydrate derivative binding"/>
    <property type="evidence" value="ECO:0007669"/>
    <property type="project" value="InterPro"/>
</dbReference>
<feature type="domain" description="HTH rpiR-type" evidence="4">
    <location>
        <begin position="8"/>
        <end position="85"/>
    </location>
</feature>
<feature type="domain" description="SIS" evidence="5">
    <location>
        <begin position="129"/>
        <end position="269"/>
    </location>
</feature>
<dbReference type="Pfam" id="PF01380">
    <property type="entry name" value="SIS"/>
    <property type="match status" value="1"/>
</dbReference>
<sequence>MHIDTDHYPTLAKISELYPQLTKGQKQLADYILKNPSEVVNKSITDLISHTSLKSEASVVKFYRLLGFDGFKSFKIKLAQELVNRTFYHSESDITIDDEPTEIKKKVFLGAMSSLSKNADIAAGECMDAQKLLSSAKRIIILGHGASASICQYAFFRLTELGLNCVCNQDAHMNAAILTHPRPGDVILCVSQSGETADLYKQIEMAYQRRIPAILITGAPGSSIARLSQVILSTVSEERNILTDALNSRVSQFCLIDALFSMISIANANEMLPRLQDTRNTFKKYKL</sequence>
<dbReference type="Gene3D" id="1.10.10.10">
    <property type="entry name" value="Winged helix-like DNA-binding domain superfamily/Winged helix DNA-binding domain"/>
    <property type="match status" value="1"/>
</dbReference>
<keyword evidence="1" id="KW-0805">Transcription regulation</keyword>
<dbReference type="Proteomes" id="UP000004893">
    <property type="component" value="Unassembled WGS sequence"/>
</dbReference>
<dbReference type="InterPro" id="IPR009057">
    <property type="entry name" value="Homeodomain-like_sf"/>
</dbReference>
<dbReference type="GO" id="GO:1901135">
    <property type="term" value="P:carbohydrate derivative metabolic process"/>
    <property type="evidence" value="ECO:0007669"/>
    <property type="project" value="InterPro"/>
</dbReference>
<dbReference type="InterPro" id="IPR001347">
    <property type="entry name" value="SIS_dom"/>
</dbReference>
<dbReference type="eggNOG" id="COG1737">
    <property type="taxonomic scope" value="Bacteria"/>
</dbReference>
<gene>
    <name evidence="6" type="ORF">CLOHYLEM_07446</name>
</gene>
<name>C0C5Q9_9FIRM</name>
<dbReference type="InterPro" id="IPR000281">
    <property type="entry name" value="HTH_RpiR"/>
</dbReference>
<evidence type="ECO:0000256" key="1">
    <source>
        <dbReference type="ARBA" id="ARBA00023015"/>
    </source>
</evidence>